<gene>
    <name evidence="4" type="ORF">SAMN05421769_2210</name>
</gene>
<keyword evidence="5" id="KW-1185">Reference proteome</keyword>
<dbReference type="AlphaFoldDB" id="A0A1N6H517"/>
<dbReference type="SUPFAM" id="SSF53756">
    <property type="entry name" value="UDP-Glycosyltransferase/glycogen phosphorylase"/>
    <property type="match status" value="1"/>
</dbReference>
<dbReference type="PANTHER" id="PTHR12526">
    <property type="entry name" value="GLYCOSYLTRANSFERASE"/>
    <property type="match status" value="1"/>
</dbReference>
<dbReference type="Gene3D" id="3.40.50.2000">
    <property type="entry name" value="Glycogen Phosphorylase B"/>
    <property type="match status" value="2"/>
</dbReference>
<dbReference type="OrthoDB" id="9813214at2"/>
<dbReference type="EMBL" id="FSRQ01000002">
    <property type="protein sequence ID" value="SIO14822.1"/>
    <property type="molecule type" value="Genomic_DNA"/>
</dbReference>
<reference evidence="5" key="1">
    <citation type="submission" date="2016-12" db="EMBL/GenBank/DDBJ databases">
        <authorList>
            <person name="Varghese N."/>
            <person name="Submissions S."/>
        </authorList>
    </citation>
    <scope>NUCLEOTIDE SEQUENCE [LARGE SCALE GENOMIC DNA]</scope>
    <source>
        <strain evidence="5">DSM 16779</strain>
    </source>
</reference>
<evidence type="ECO:0000313" key="4">
    <source>
        <dbReference type="EMBL" id="SIO14822.1"/>
    </source>
</evidence>
<keyword evidence="1" id="KW-0328">Glycosyltransferase</keyword>
<sequence>MPKILFLTTAHNFDDDRIFFHQAKELITSGFEVKICSLTAEFKGGIDGIEIESFDILNQSVQTKIQKFIKVCSSFQPDCIICSEPIAVFAANKFRKTKKVSVVYDITEWYPAMSMLQNYNFLMKWVHGIKFFLVQLYAGFLSTYFIFGEETKKFPLAYFFPFKKKIILPYYPHERFVSENIKDLNANEITLCYTGAISEDKGIGNFFNAVEELHKSNRRLNIKILIVGSAIKKSDETYFSDILAKSSVKNIEIRKPTSFEEFTKAFADADICFDLRAFNFENHHSLPIKLFYYMGAGKPIIYSSLKGIRKHMNVSDFGYLVNPNDSKKIAEHIEAYLNEPQLYNLHATNARKEFIRNYNWNVIKNSFVNFIKNSLPKNNK</sequence>
<protein>
    <submittedName>
        <fullName evidence="4">Glycosyltransferase involved in cell wall bisynthesis</fullName>
    </submittedName>
</protein>
<proteinExistence type="predicted"/>
<keyword evidence="3" id="KW-1133">Transmembrane helix</keyword>
<organism evidence="4 5">
    <name type="scientific">Chryseobacterium scophthalmum</name>
    <dbReference type="NCBI Taxonomy" id="59733"/>
    <lineage>
        <taxon>Bacteria</taxon>
        <taxon>Pseudomonadati</taxon>
        <taxon>Bacteroidota</taxon>
        <taxon>Flavobacteriia</taxon>
        <taxon>Flavobacteriales</taxon>
        <taxon>Weeksellaceae</taxon>
        <taxon>Chryseobacterium group</taxon>
        <taxon>Chryseobacterium</taxon>
    </lineage>
</organism>
<keyword evidence="3" id="KW-0472">Membrane</keyword>
<accession>A0A1N6H517</accession>
<feature type="transmembrane region" description="Helical" evidence="3">
    <location>
        <begin position="125"/>
        <end position="147"/>
    </location>
</feature>
<evidence type="ECO:0000256" key="1">
    <source>
        <dbReference type="ARBA" id="ARBA00022676"/>
    </source>
</evidence>
<dbReference type="STRING" id="59733.SAMN05421769_2210"/>
<evidence type="ECO:0000256" key="3">
    <source>
        <dbReference type="SAM" id="Phobius"/>
    </source>
</evidence>
<dbReference type="RefSeq" id="WP_074230387.1">
    <property type="nucleotide sequence ID" value="NZ_FSRQ01000002.1"/>
</dbReference>
<name>A0A1N6H517_9FLAO</name>
<dbReference type="Pfam" id="PF13692">
    <property type="entry name" value="Glyco_trans_1_4"/>
    <property type="match status" value="1"/>
</dbReference>
<evidence type="ECO:0000313" key="5">
    <source>
        <dbReference type="Proteomes" id="UP000184782"/>
    </source>
</evidence>
<keyword evidence="3" id="KW-0812">Transmembrane</keyword>
<keyword evidence="2 4" id="KW-0808">Transferase</keyword>
<dbReference type="Proteomes" id="UP000184782">
    <property type="component" value="Unassembled WGS sequence"/>
</dbReference>
<dbReference type="GO" id="GO:0016757">
    <property type="term" value="F:glycosyltransferase activity"/>
    <property type="evidence" value="ECO:0007669"/>
    <property type="project" value="UniProtKB-KW"/>
</dbReference>
<evidence type="ECO:0000256" key="2">
    <source>
        <dbReference type="ARBA" id="ARBA00022679"/>
    </source>
</evidence>
<dbReference type="PANTHER" id="PTHR12526:SF629">
    <property type="entry name" value="TEICHURONIC ACID BIOSYNTHESIS GLYCOSYLTRANSFERASE TUAH-RELATED"/>
    <property type="match status" value="1"/>
</dbReference>